<dbReference type="RefSeq" id="WP_110458666.1">
    <property type="nucleotide sequence ID" value="NZ_BPFB01000019.1"/>
</dbReference>
<dbReference type="InterPro" id="IPR004360">
    <property type="entry name" value="Glyas_Fos-R_dOase_dom"/>
</dbReference>
<gene>
    <name evidence="2" type="ORF">TUM4630_18810</name>
</gene>
<dbReference type="PANTHER" id="PTHR33993">
    <property type="entry name" value="GLYOXALASE-RELATED"/>
    <property type="match status" value="1"/>
</dbReference>
<dbReference type="Proteomes" id="UP000761574">
    <property type="component" value="Unassembled WGS sequence"/>
</dbReference>
<dbReference type="InterPro" id="IPR037523">
    <property type="entry name" value="VOC_core"/>
</dbReference>
<evidence type="ECO:0000259" key="1">
    <source>
        <dbReference type="PROSITE" id="PS51819"/>
    </source>
</evidence>
<dbReference type="Pfam" id="PF00903">
    <property type="entry name" value="Glyoxalase"/>
    <property type="match status" value="1"/>
</dbReference>
<evidence type="ECO:0000313" key="3">
    <source>
        <dbReference type="Proteomes" id="UP000761574"/>
    </source>
</evidence>
<keyword evidence="3" id="KW-1185">Reference proteome</keyword>
<name>A0ABQ4PHJ3_9GAMM</name>
<comment type="caution">
    <text evidence="2">The sequence shown here is derived from an EMBL/GenBank/DDBJ whole genome shotgun (WGS) entry which is preliminary data.</text>
</comment>
<dbReference type="SUPFAM" id="SSF54593">
    <property type="entry name" value="Glyoxalase/Bleomycin resistance protein/Dihydroxybiphenyl dioxygenase"/>
    <property type="match status" value="1"/>
</dbReference>
<dbReference type="InterPro" id="IPR029068">
    <property type="entry name" value="Glyas_Bleomycin-R_OHBP_Dase"/>
</dbReference>
<reference evidence="2 3" key="1">
    <citation type="submission" date="2021-05" db="EMBL/GenBank/DDBJ databases">
        <title>Molecular characterization for Shewanella algae harboring chromosomal blaOXA-55-like strains isolated from clinical and environment sample.</title>
        <authorList>
            <person name="Ohama Y."/>
            <person name="Aoki K."/>
            <person name="Harada S."/>
            <person name="Moriya K."/>
            <person name="Ishii Y."/>
            <person name="Tateda K."/>
        </authorList>
    </citation>
    <scope>NUCLEOTIDE SEQUENCE [LARGE SCALE GENOMIC DNA]</scope>
    <source>
        <strain evidence="2 3">LMG 23746</strain>
    </source>
</reference>
<dbReference type="CDD" id="cd07247">
    <property type="entry name" value="SgaA_N_like"/>
    <property type="match status" value="1"/>
</dbReference>
<protein>
    <submittedName>
        <fullName evidence="2">Glyoxalase</fullName>
    </submittedName>
</protein>
<proteinExistence type="predicted"/>
<sequence>MLQQQPLVWGEIAVEDIARAQAFYVQHFDVTFRQQTMSGMQMAIIETELEQAASVALVKHETMRPSKDGSVVYLHVSDQLSPLVARLERAGVEIVMPAMAINDGECGYSCLFIDSEGNKVGLWSPSLTAG</sequence>
<dbReference type="PANTHER" id="PTHR33993:SF2">
    <property type="entry name" value="VOC DOMAIN-CONTAINING PROTEIN"/>
    <property type="match status" value="1"/>
</dbReference>
<dbReference type="EMBL" id="BPFB01000019">
    <property type="protein sequence ID" value="GIU46899.1"/>
    <property type="molecule type" value="Genomic_DNA"/>
</dbReference>
<dbReference type="InterPro" id="IPR052164">
    <property type="entry name" value="Anthracycline_SecMetBiosynth"/>
</dbReference>
<accession>A0ABQ4PHJ3</accession>
<dbReference type="PROSITE" id="PS51819">
    <property type="entry name" value="VOC"/>
    <property type="match status" value="1"/>
</dbReference>
<organism evidence="2 3">
    <name type="scientific">Shewanella algidipiscicola</name>
    <dbReference type="NCBI Taxonomy" id="614070"/>
    <lineage>
        <taxon>Bacteria</taxon>
        <taxon>Pseudomonadati</taxon>
        <taxon>Pseudomonadota</taxon>
        <taxon>Gammaproteobacteria</taxon>
        <taxon>Alteromonadales</taxon>
        <taxon>Shewanellaceae</taxon>
        <taxon>Shewanella</taxon>
    </lineage>
</organism>
<feature type="domain" description="VOC" evidence="1">
    <location>
        <begin position="6"/>
        <end position="125"/>
    </location>
</feature>
<dbReference type="Gene3D" id="3.10.180.10">
    <property type="entry name" value="2,3-Dihydroxybiphenyl 1,2-Dioxygenase, domain 1"/>
    <property type="match status" value="1"/>
</dbReference>
<evidence type="ECO:0000313" key="2">
    <source>
        <dbReference type="EMBL" id="GIU46899.1"/>
    </source>
</evidence>